<dbReference type="PANTHER" id="PTHR35040">
    <property type="match status" value="1"/>
</dbReference>
<dbReference type="Proteomes" id="UP001274830">
    <property type="component" value="Unassembled WGS sequence"/>
</dbReference>
<dbReference type="EMBL" id="JAUTXT010000047">
    <property type="protein sequence ID" value="KAK3671044.1"/>
    <property type="molecule type" value="Genomic_DNA"/>
</dbReference>
<dbReference type="InterPro" id="IPR021986">
    <property type="entry name" value="Spherulin4"/>
</dbReference>
<name>A0AAE0TQ73_9PEZI</name>
<dbReference type="AlphaFoldDB" id="A0AAE0TQ73"/>
<evidence type="ECO:0008006" key="3">
    <source>
        <dbReference type="Google" id="ProtNLM"/>
    </source>
</evidence>
<dbReference type="Pfam" id="PF12138">
    <property type="entry name" value="Spherulin4"/>
    <property type="match status" value="1"/>
</dbReference>
<sequence>MSRKPAVIVPLYNYPLTPLTWEPLYKAIVASPDLEFIIVLNPDSGPGKPGNPSPDDNYAREVPKLNALANVCTLGYVRTDYCKRSFTTVCQDVAKYAGWSTHCSSSGLFVQGIFLDETPNEYGTTQASYLHRLGAYIKHAEGIQGRRLVGHIQVLAG</sequence>
<reference evidence="1" key="1">
    <citation type="submission" date="2023-07" db="EMBL/GenBank/DDBJ databases">
        <title>Black Yeasts Isolated from many extreme environments.</title>
        <authorList>
            <person name="Coleine C."/>
            <person name="Stajich J.E."/>
            <person name="Selbmann L."/>
        </authorList>
    </citation>
    <scope>NUCLEOTIDE SEQUENCE</scope>
    <source>
        <strain evidence="1">CCFEE 5485</strain>
    </source>
</reference>
<gene>
    <name evidence="1" type="ORF">LTR78_009005</name>
</gene>
<evidence type="ECO:0000313" key="1">
    <source>
        <dbReference type="EMBL" id="KAK3671044.1"/>
    </source>
</evidence>
<comment type="caution">
    <text evidence="1">The sequence shown here is derived from an EMBL/GenBank/DDBJ whole genome shotgun (WGS) entry which is preliminary data.</text>
</comment>
<proteinExistence type="predicted"/>
<evidence type="ECO:0000313" key="2">
    <source>
        <dbReference type="Proteomes" id="UP001274830"/>
    </source>
</evidence>
<protein>
    <recommendedName>
        <fullName evidence="3">Cell surface protein</fullName>
    </recommendedName>
</protein>
<accession>A0AAE0TQ73</accession>
<keyword evidence="2" id="KW-1185">Reference proteome</keyword>
<organism evidence="1 2">
    <name type="scientific">Recurvomyces mirabilis</name>
    <dbReference type="NCBI Taxonomy" id="574656"/>
    <lineage>
        <taxon>Eukaryota</taxon>
        <taxon>Fungi</taxon>
        <taxon>Dikarya</taxon>
        <taxon>Ascomycota</taxon>
        <taxon>Pezizomycotina</taxon>
        <taxon>Dothideomycetes</taxon>
        <taxon>Dothideomycetidae</taxon>
        <taxon>Mycosphaerellales</taxon>
        <taxon>Teratosphaeriaceae</taxon>
        <taxon>Recurvomyces</taxon>
    </lineage>
</organism>
<dbReference type="PANTHER" id="PTHR35040:SF9">
    <property type="entry name" value="4-LIKE CELL SURFACE PROTEIN, PUTATIVE (AFU_ORTHOLOGUE AFUA_4G14080)-RELATED"/>
    <property type="match status" value="1"/>
</dbReference>